<dbReference type="Gene3D" id="3.40.50.200">
    <property type="entry name" value="Peptidase S8/S53 domain"/>
    <property type="match status" value="1"/>
</dbReference>
<feature type="domain" description="Peptidase S8/S53" evidence="7">
    <location>
        <begin position="171"/>
        <end position="453"/>
    </location>
</feature>
<dbReference type="InterPro" id="IPR008969">
    <property type="entry name" value="CarboxyPept-like_regulatory"/>
</dbReference>
<dbReference type="InterPro" id="IPR008979">
    <property type="entry name" value="Galactose-bd-like_sf"/>
</dbReference>
<comment type="similarity">
    <text evidence="1 5">Belongs to the peptidase S8 family.</text>
</comment>
<proteinExistence type="inferred from homology"/>
<dbReference type="PANTHER" id="PTHR43806">
    <property type="entry name" value="PEPTIDASE S8"/>
    <property type="match status" value="1"/>
</dbReference>
<gene>
    <name evidence="9" type="ORF">AB0D95_15165</name>
</gene>
<keyword evidence="3 5" id="KW-0378">Hydrolase</keyword>
<keyword evidence="6" id="KW-0732">Signal</keyword>
<dbReference type="InterPro" id="IPR050131">
    <property type="entry name" value="Peptidase_S8_subtilisin-like"/>
</dbReference>
<dbReference type="InterPro" id="IPR021720">
    <property type="entry name" value="Malectin_dom"/>
</dbReference>
<accession>A0ABV3EQU2</accession>
<dbReference type="SUPFAM" id="SSF49464">
    <property type="entry name" value="Carboxypeptidase regulatory domain-like"/>
    <property type="match status" value="1"/>
</dbReference>
<dbReference type="SUPFAM" id="SSF52743">
    <property type="entry name" value="Subtilisin-like"/>
    <property type="match status" value="1"/>
</dbReference>
<dbReference type="InterPro" id="IPR015500">
    <property type="entry name" value="Peptidase_S8_subtilisin-rel"/>
</dbReference>
<dbReference type="PROSITE" id="PS51892">
    <property type="entry name" value="SUBTILASE"/>
    <property type="match status" value="1"/>
</dbReference>
<protein>
    <submittedName>
        <fullName evidence="9">S8 family serine peptidase</fullName>
    </submittedName>
</protein>
<organism evidence="9 10">
    <name type="scientific">Streptomyces chilikensis</name>
    <dbReference type="NCBI Taxonomy" id="1194079"/>
    <lineage>
        <taxon>Bacteria</taxon>
        <taxon>Bacillati</taxon>
        <taxon>Actinomycetota</taxon>
        <taxon>Actinomycetes</taxon>
        <taxon>Kitasatosporales</taxon>
        <taxon>Streptomycetaceae</taxon>
        <taxon>Streptomyces</taxon>
    </lineage>
</organism>
<keyword evidence="10" id="KW-1185">Reference proteome</keyword>
<evidence type="ECO:0000256" key="2">
    <source>
        <dbReference type="ARBA" id="ARBA00022670"/>
    </source>
</evidence>
<dbReference type="RefSeq" id="WP_359272732.1">
    <property type="nucleotide sequence ID" value="NZ_JBEZNA010000030.1"/>
</dbReference>
<dbReference type="InterPro" id="IPR036852">
    <property type="entry name" value="Peptidase_S8/S53_dom_sf"/>
</dbReference>
<dbReference type="SUPFAM" id="SSF49452">
    <property type="entry name" value="Starch-binding domain-like"/>
    <property type="match status" value="2"/>
</dbReference>
<evidence type="ECO:0000313" key="10">
    <source>
        <dbReference type="Proteomes" id="UP001551584"/>
    </source>
</evidence>
<evidence type="ECO:0000256" key="3">
    <source>
        <dbReference type="ARBA" id="ARBA00022801"/>
    </source>
</evidence>
<feature type="active site" description="Charge relay system" evidence="5">
    <location>
        <position position="398"/>
    </location>
</feature>
<dbReference type="EMBL" id="JBEZNA010000030">
    <property type="protein sequence ID" value="MEU9578577.1"/>
    <property type="molecule type" value="Genomic_DNA"/>
</dbReference>
<sequence length="1158" mass="118451">MALTSMALLPLGALGAVAAPTAAESLPAKAEKKVIEEFEDGGKTTFWVNLRQDADLTGANRLTGKSARGAEVLRSKKETAEESQADVLSIAEENGAEARSFWIINTVQVTATEKVAEKIAELPEVESIRADRAIKLDEPTKGERRSTVSGVEWNIDAVNAPDVWTGQGVRGEGVVVANIDTGVDHTHAAVAGSYRGRNGDGTFSHDHNWFDPASVCAGGAPCDNNGHGTHTMGTMVGDDGGANQIGVAPGATWIAAKGCESSSCSDASLLASGEWVVAPTDRAGDNPRPDLAPDVVNNSWGGNGFDDWYQEIVDAWRAAGIFPAFSNGNSGSACSTSGSPGTYASSYSTGAFDANGAIASFSSRGPGEAGTVKPDIAAPGVGIRSSVPGGYSSYNGTSMASPHTAGAVALIWSASPQMLGDVDATEALLGRTAVDTENLQCGGTAERNNVFGEGKLDALAAVENAPRGAVGSLSGTVTSGGEPLAGARIAVDGPIDRSVTSGADGAYELPVLSVGEYTLTASKYGYLNGTAQATVTEGATASAAIEMDRAPSSTVSGTVSSASGPVAGATVSFTGTPVSVTTEDDGTYSAVVPHGDHTVEAVSSSLCLTGATEEVSVGGDLTLDITLPARKDSFGTACSTGSAQWIAGDTPLALTGDDAAAAVTLPFSFPLYGTRYGSGHLNTNGVLTFGGSSTAYSNVALPAAAAPNAALYPFWDDLAVTATGSVHTKSYGEAPNRKFLVEWRDVAPRGTTTYFSFSVELTESGDITYRYKDVPAGNARLRGNSATVGIENATGTVALQYSHNQAVLEDGLSISFRDTSARIHGVVTDANDGLPVDGATVEAGGVTAVTGANGGYTLRVPGGENEVVVRAPAYGAFEKTVEVGPGELVEVSASLATGAVSASAEEIGVVVPPGEDRERSVGLANAGSATDFTVTEDADWLTLEGATGTLAKGAGTEVGLTVSTSGLTAGQVYTTEITVHSVSGRAPEFTVPVTLVVPGYSRALDAGAATAPGKDSDGASWSADREYRAGSYGWIGRSGVVRTSGDIAGTKDDARFATAREGALEYRFDDVVDGVYEIEVDFAEIGDKAPGKRVFDVMAEGRTVVDNLDIALETGRRTALTKTFRVTVDDGRLNLRFVAVDGKSLVNALKVTERPDLG</sequence>
<dbReference type="Gene3D" id="2.60.120.430">
    <property type="entry name" value="Galactose-binding lectin"/>
    <property type="match status" value="1"/>
</dbReference>
<evidence type="ECO:0000256" key="6">
    <source>
        <dbReference type="SAM" id="SignalP"/>
    </source>
</evidence>
<name>A0ABV3EQU2_9ACTN</name>
<dbReference type="PANTHER" id="PTHR43806:SF67">
    <property type="entry name" value="EGF-LIKE DOMAIN-CONTAINING PROTEIN"/>
    <property type="match status" value="1"/>
</dbReference>
<dbReference type="Proteomes" id="UP001551584">
    <property type="component" value="Unassembled WGS sequence"/>
</dbReference>
<feature type="active site" description="Charge relay system" evidence="5">
    <location>
        <position position="180"/>
    </location>
</feature>
<evidence type="ECO:0000259" key="7">
    <source>
        <dbReference type="Pfam" id="PF00082"/>
    </source>
</evidence>
<dbReference type="SUPFAM" id="SSF49785">
    <property type="entry name" value="Galactose-binding domain-like"/>
    <property type="match status" value="1"/>
</dbReference>
<keyword evidence="2 5" id="KW-0645">Protease</keyword>
<dbReference type="Pfam" id="PF13620">
    <property type="entry name" value="CarboxypepD_reg"/>
    <property type="match status" value="3"/>
</dbReference>
<feature type="domain" description="Malectin" evidence="8">
    <location>
        <begin position="1003"/>
        <end position="1155"/>
    </location>
</feature>
<reference evidence="9 10" key="1">
    <citation type="submission" date="2024-06" db="EMBL/GenBank/DDBJ databases">
        <title>The Natural Products Discovery Center: Release of the First 8490 Sequenced Strains for Exploring Actinobacteria Biosynthetic Diversity.</title>
        <authorList>
            <person name="Kalkreuter E."/>
            <person name="Kautsar S.A."/>
            <person name="Yang D."/>
            <person name="Bader C.D."/>
            <person name="Teijaro C.N."/>
            <person name="Fluegel L."/>
            <person name="Davis C.M."/>
            <person name="Simpson J.R."/>
            <person name="Lauterbach L."/>
            <person name="Steele A.D."/>
            <person name="Gui C."/>
            <person name="Meng S."/>
            <person name="Li G."/>
            <person name="Viehrig K."/>
            <person name="Ye F."/>
            <person name="Su P."/>
            <person name="Kiefer A.F."/>
            <person name="Nichols A."/>
            <person name="Cepeda A.J."/>
            <person name="Yan W."/>
            <person name="Fan B."/>
            <person name="Jiang Y."/>
            <person name="Adhikari A."/>
            <person name="Zheng C.-J."/>
            <person name="Schuster L."/>
            <person name="Cowan T.M."/>
            <person name="Smanski M.J."/>
            <person name="Chevrette M.G."/>
            <person name="De Carvalho L.P.S."/>
            <person name="Shen B."/>
        </authorList>
    </citation>
    <scope>NUCLEOTIDE SEQUENCE [LARGE SCALE GENOMIC DNA]</scope>
    <source>
        <strain evidence="9 10">NPDC048117</strain>
    </source>
</reference>
<dbReference type="InterPro" id="IPR033857">
    <property type="entry name" value="Bacillopeptidase_F"/>
</dbReference>
<comment type="caution">
    <text evidence="9">The sequence shown here is derived from an EMBL/GenBank/DDBJ whole genome shotgun (WGS) entry which is preliminary data.</text>
</comment>
<evidence type="ECO:0000256" key="4">
    <source>
        <dbReference type="ARBA" id="ARBA00022825"/>
    </source>
</evidence>
<dbReference type="CDD" id="cd07481">
    <property type="entry name" value="Peptidases_S8_BacillopeptidaseF-like"/>
    <property type="match status" value="1"/>
</dbReference>
<evidence type="ECO:0000256" key="5">
    <source>
        <dbReference type="PROSITE-ProRule" id="PRU01240"/>
    </source>
</evidence>
<feature type="chain" id="PRO_5047065441" evidence="6">
    <location>
        <begin position="19"/>
        <end position="1158"/>
    </location>
</feature>
<keyword evidence="4 5" id="KW-0720">Serine protease</keyword>
<dbReference type="PROSITE" id="PS00138">
    <property type="entry name" value="SUBTILASE_SER"/>
    <property type="match status" value="1"/>
</dbReference>
<dbReference type="PRINTS" id="PR00723">
    <property type="entry name" value="SUBTILISIN"/>
</dbReference>
<evidence type="ECO:0000259" key="8">
    <source>
        <dbReference type="Pfam" id="PF11721"/>
    </source>
</evidence>
<feature type="signal peptide" evidence="6">
    <location>
        <begin position="1"/>
        <end position="18"/>
    </location>
</feature>
<dbReference type="InterPro" id="IPR013784">
    <property type="entry name" value="Carb-bd-like_fold"/>
</dbReference>
<evidence type="ECO:0000313" key="9">
    <source>
        <dbReference type="EMBL" id="MEU9578577.1"/>
    </source>
</evidence>
<evidence type="ECO:0000256" key="1">
    <source>
        <dbReference type="ARBA" id="ARBA00011073"/>
    </source>
</evidence>
<feature type="active site" description="Charge relay system" evidence="5">
    <location>
        <position position="227"/>
    </location>
</feature>
<dbReference type="Pfam" id="PF00082">
    <property type="entry name" value="Peptidase_S8"/>
    <property type="match status" value="1"/>
</dbReference>
<dbReference type="Pfam" id="PF11721">
    <property type="entry name" value="Malectin"/>
    <property type="match status" value="1"/>
</dbReference>
<dbReference type="Gene3D" id="2.60.40.1120">
    <property type="entry name" value="Carboxypeptidase-like, regulatory domain"/>
    <property type="match status" value="3"/>
</dbReference>
<dbReference type="InterPro" id="IPR000209">
    <property type="entry name" value="Peptidase_S8/S53_dom"/>
</dbReference>
<dbReference type="InterPro" id="IPR023828">
    <property type="entry name" value="Peptidase_S8_Ser-AS"/>
</dbReference>